<dbReference type="STRING" id="1267766.WYH_00376"/>
<dbReference type="KEGG" id="aay:WYH_00376"/>
<dbReference type="RefSeq" id="WP_328700729.1">
    <property type="nucleotide sequence ID" value="NZ_CP011452.2"/>
</dbReference>
<accession>A0A0F7KQK6</accession>
<dbReference type="AlphaFoldDB" id="A0A0F7KQK6"/>
<gene>
    <name evidence="1" type="ORF">WYH_00376</name>
</gene>
<reference evidence="1" key="1">
    <citation type="submission" date="2015-05" db="EMBL/GenBank/DDBJ databases">
        <title>The complete genome of Altererythrobacter atlanticus strain 26DY36.</title>
        <authorList>
            <person name="Wu Y.-H."/>
            <person name="Cheng H."/>
            <person name="Wu X.-W."/>
        </authorList>
    </citation>
    <scope>NUCLEOTIDE SEQUENCE [LARGE SCALE GENOMIC DNA]</scope>
    <source>
        <strain evidence="1">26DY36</strain>
    </source>
</reference>
<dbReference type="Proteomes" id="UP000034392">
    <property type="component" value="Chromosome"/>
</dbReference>
<protein>
    <submittedName>
        <fullName evidence="1">Uncharacterized protein</fullName>
    </submittedName>
</protein>
<dbReference type="PATRIC" id="fig|1267766.3.peg.382"/>
<sequence>MRISTEIGHFRLERFLIALLALAALLLAGRAWLEDHPQHNPWAPLNLNDPPGWATQRKLADLRGNPQSCRAVLERSGVEFAALEPAGEGGLPTG</sequence>
<organism evidence="1 2">
    <name type="scientific">Croceibacterium atlanticum</name>
    <dbReference type="NCBI Taxonomy" id="1267766"/>
    <lineage>
        <taxon>Bacteria</taxon>
        <taxon>Pseudomonadati</taxon>
        <taxon>Pseudomonadota</taxon>
        <taxon>Alphaproteobacteria</taxon>
        <taxon>Sphingomonadales</taxon>
        <taxon>Erythrobacteraceae</taxon>
        <taxon>Croceibacterium</taxon>
    </lineage>
</organism>
<proteinExistence type="predicted"/>
<evidence type="ECO:0000313" key="2">
    <source>
        <dbReference type="Proteomes" id="UP000034392"/>
    </source>
</evidence>
<dbReference type="EMBL" id="CP011452">
    <property type="protein sequence ID" value="AKH41437.1"/>
    <property type="molecule type" value="Genomic_DNA"/>
</dbReference>
<name>A0A0F7KQK6_9SPHN</name>
<keyword evidence="2" id="KW-1185">Reference proteome</keyword>
<evidence type="ECO:0000313" key="1">
    <source>
        <dbReference type="EMBL" id="AKH41437.1"/>
    </source>
</evidence>